<name>A0A915HVK1_ROMCU</name>
<evidence type="ECO:0000313" key="3">
    <source>
        <dbReference type="Proteomes" id="UP000887565"/>
    </source>
</evidence>
<evidence type="ECO:0000256" key="1">
    <source>
        <dbReference type="SAM" id="MobiDB-lite"/>
    </source>
</evidence>
<dbReference type="PANTHER" id="PTHR12673:SF241">
    <property type="entry name" value="DH DOMAIN-CONTAINING PROTEIN"/>
    <property type="match status" value="1"/>
</dbReference>
<dbReference type="WBParaSite" id="nRc.2.0.1.t05380-RA">
    <property type="protein sequence ID" value="nRc.2.0.1.t05380-RA"/>
    <property type="gene ID" value="nRc.2.0.1.g05380"/>
</dbReference>
<dbReference type="Pfam" id="PF00621">
    <property type="entry name" value="RhoGEF"/>
    <property type="match status" value="1"/>
</dbReference>
<proteinExistence type="predicted"/>
<dbReference type="InterPro" id="IPR035899">
    <property type="entry name" value="DBL_dom_sf"/>
</dbReference>
<feature type="region of interest" description="Disordered" evidence="1">
    <location>
        <begin position="393"/>
        <end position="416"/>
    </location>
</feature>
<dbReference type="PROSITE" id="PS50010">
    <property type="entry name" value="DH_2"/>
    <property type="match status" value="1"/>
</dbReference>
<organism evidence="3 4">
    <name type="scientific">Romanomermis culicivorax</name>
    <name type="common">Nematode worm</name>
    <dbReference type="NCBI Taxonomy" id="13658"/>
    <lineage>
        <taxon>Eukaryota</taxon>
        <taxon>Metazoa</taxon>
        <taxon>Ecdysozoa</taxon>
        <taxon>Nematoda</taxon>
        <taxon>Enoplea</taxon>
        <taxon>Dorylaimia</taxon>
        <taxon>Mermithida</taxon>
        <taxon>Mermithoidea</taxon>
        <taxon>Mermithidae</taxon>
        <taxon>Romanomermis</taxon>
    </lineage>
</organism>
<dbReference type="Gene3D" id="1.20.900.10">
    <property type="entry name" value="Dbl homology (DH) domain"/>
    <property type="match status" value="1"/>
</dbReference>
<evidence type="ECO:0000313" key="4">
    <source>
        <dbReference type="WBParaSite" id="nRc.2.0.1.t05380-RA"/>
    </source>
</evidence>
<protein>
    <submittedName>
        <fullName evidence="4">DH domain-containing protein</fullName>
    </submittedName>
</protein>
<dbReference type="InterPro" id="IPR051092">
    <property type="entry name" value="FYVE_RhoGEF_PH"/>
</dbReference>
<feature type="domain" description="DH" evidence="2">
    <location>
        <begin position="458"/>
        <end position="530"/>
    </location>
</feature>
<keyword evidence="3" id="KW-1185">Reference proteome</keyword>
<dbReference type="PANTHER" id="PTHR12673">
    <property type="entry name" value="FACIOGENITAL DYSPLASIA PROTEIN"/>
    <property type="match status" value="1"/>
</dbReference>
<dbReference type="InterPro" id="IPR000219">
    <property type="entry name" value="DH_dom"/>
</dbReference>
<accession>A0A915HVK1</accession>
<dbReference type="Proteomes" id="UP000887565">
    <property type="component" value="Unplaced"/>
</dbReference>
<evidence type="ECO:0000259" key="2">
    <source>
        <dbReference type="PROSITE" id="PS50010"/>
    </source>
</evidence>
<feature type="compositionally biased region" description="Acidic residues" evidence="1">
    <location>
        <begin position="393"/>
        <end position="413"/>
    </location>
</feature>
<sequence>MPTARGWPQFLLQDILRNHRCERFLSANSRNGRQPFFLTTVSRTNQQQGQKISNSCGITTSNTNQNLSATSAVNTTKNRRRQKPAKKISWTILLNKMYEQALVKQQNFGDNEDRCATGIENGHTGDDGTKTVVAACTPNPYSTVKDGSGATVFVTTSSQTNTTTTVTSCGSVIKTTSQQMSAKVVKVKNSNLTATAPVNSASSCKDLLKFLPGGNGHPFLDRTGRGSRSSSSIIIPTPNGVAQEVTGRSAPDGQIIFVSSPVSPEKMNNFIGGSLDTWNREGTNAGQKEEELIDETLNKTLVTFGSLLQKEREKFMDMFPQFVNERTKPRITTETIVQPDGTILVIEKEESRHILQLSRRTTFINGKVHLRTTKAVMVYGGAENGYELKLEEADDDEPAVQESENEDNDEESDLWSNSEFGDTESVQFHLEKPAAINNHRFLLKAENETKKCKKKLDNAFSAAQELVETERRYISKLHLLNKTFRQKVEELNDKSILGEKMCRLFSNVATLFIFHNDHLLPQLENRLKEW</sequence>
<reference evidence="4" key="1">
    <citation type="submission" date="2022-11" db="UniProtKB">
        <authorList>
            <consortium name="WormBaseParasite"/>
        </authorList>
    </citation>
    <scope>IDENTIFICATION</scope>
</reference>
<dbReference type="GO" id="GO:0005085">
    <property type="term" value="F:guanyl-nucleotide exchange factor activity"/>
    <property type="evidence" value="ECO:0007669"/>
    <property type="project" value="InterPro"/>
</dbReference>
<dbReference type="GO" id="GO:0005737">
    <property type="term" value="C:cytoplasm"/>
    <property type="evidence" value="ECO:0007669"/>
    <property type="project" value="TreeGrafter"/>
</dbReference>
<dbReference type="GO" id="GO:0007010">
    <property type="term" value="P:cytoskeleton organization"/>
    <property type="evidence" value="ECO:0007669"/>
    <property type="project" value="TreeGrafter"/>
</dbReference>
<dbReference type="AlphaFoldDB" id="A0A915HVK1"/>
<dbReference type="GO" id="GO:0046847">
    <property type="term" value="P:filopodium assembly"/>
    <property type="evidence" value="ECO:0007669"/>
    <property type="project" value="TreeGrafter"/>
</dbReference>
<dbReference type="SUPFAM" id="SSF48065">
    <property type="entry name" value="DBL homology domain (DH-domain)"/>
    <property type="match status" value="1"/>
</dbReference>